<proteinExistence type="predicted"/>
<protein>
    <submittedName>
        <fullName evidence="4">Dynein light intermediate chain</fullName>
    </submittedName>
</protein>
<evidence type="ECO:0000313" key="4">
    <source>
        <dbReference type="WBParaSite" id="TCNE_0000168701-mRNA-1"/>
    </source>
</evidence>
<dbReference type="EMBL" id="UYWY01001379">
    <property type="protein sequence ID" value="VDM26678.1"/>
    <property type="molecule type" value="Genomic_DNA"/>
</dbReference>
<dbReference type="AlphaFoldDB" id="A0A183TZL8"/>
<organism evidence="3 4">
    <name type="scientific">Toxocara canis</name>
    <name type="common">Canine roundworm</name>
    <dbReference type="NCBI Taxonomy" id="6265"/>
    <lineage>
        <taxon>Eukaryota</taxon>
        <taxon>Metazoa</taxon>
        <taxon>Ecdysozoa</taxon>
        <taxon>Nematoda</taxon>
        <taxon>Chromadorea</taxon>
        <taxon>Rhabditida</taxon>
        <taxon>Spirurina</taxon>
        <taxon>Ascaridomorpha</taxon>
        <taxon>Ascaridoidea</taxon>
        <taxon>Toxocaridae</taxon>
        <taxon>Toxocara</taxon>
    </lineage>
</organism>
<dbReference type="Proteomes" id="UP000050794">
    <property type="component" value="Unassembled WGS sequence"/>
</dbReference>
<reference evidence="4" key="1">
    <citation type="submission" date="2016-06" db="UniProtKB">
        <authorList>
            <consortium name="WormBaseParasite"/>
        </authorList>
    </citation>
    <scope>IDENTIFICATION</scope>
</reference>
<sequence length="106" mass="11551">MPRERQQVKEQIVEAEEEQAFLQKLASVEMAAPKKTPQQKPPTEGADGNSPLVSFFNNLLKTKEGQSAQAVRPVADPQAQLQRMLEQVNSAATANQSATNENGPHA</sequence>
<gene>
    <name evidence="2" type="ORF">TCNE_LOCUS1688</name>
</gene>
<feature type="compositionally biased region" description="Low complexity" evidence="1">
    <location>
        <begin position="89"/>
        <end position="106"/>
    </location>
</feature>
<reference evidence="2 3" key="2">
    <citation type="submission" date="2018-11" db="EMBL/GenBank/DDBJ databases">
        <authorList>
            <consortium name="Pathogen Informatics"/>
        </authorList>
    </citation>
    <scope>NUCLEOTIDE SEQUENCE [LARGE SCALE GENOMIC DNA]</scope>
</reference>
<keyword evidence="3" id="KW-1185">Reference proteome</keyword>
<feature type="region of interest" description="Disordered" evidence="1">
    <location>
        <begin position="28"/>
        <end position="51"/>
    </location>
</feature>
<feature type="region of interest" description="Disordered" evidence="1">
    <location>
        <begin position="87"/>
        <end position="106"/>
    </location>
</feature>
<evidence type="ECO:0000313" key="3">
    <source>
        <dbReference type="Proteomes" id="UP000050794"/>
    </source>
</evidence>
<accession>A0A183TZL8</accession>
<dbReference type="WBParaSite" id="TCNE_0000168701-mRNA-1">
    <property type="protein sequence ID" value="TCNE_0000168701-mRNA-1"/>
    <property type="gene ID" value="TCNE_0000168701"/>
</dbReference>
<evidence type="ECO:0000256" key="1">
    <source>
        <dbReference type="SAM" id="MobiDB-lite"/>
    </source>
</evidence>
<feature type="compositionally biased region" description="Low complexity" evidence="1">
    <location>
        <begin position="33"/>
        <end position="43"/>
    </location>
</feature>
<name>A0A183TZL8_TOXCA</name>
<evidence type="ECO:0000313" key="2">
    <source>
        <dbReference type="EMBL" id="VDM26678.1"/>
    </source>
</evidence>